<evidence type="ECO:0000256" key="1">
    <source>
        <dbReference type="SAM" id="Phobius"/>
    </source>
</evidence>
<dbReference type="RefSeq" id="WP_255805273.1">
    <property type="nucleotide sequence ID" value="NZ_CP038802.1"/>
</dbReference>
<organism evidence="2 3">
    <name type="scientific">Treponema putidum</name>
    <dbReference type="NCBI Taxonomy" id="221027"/>
    <lineage>
        <taxon>Bacteria</taxon>
        <taxon>Pseudomonadati</taxon>
        <taxon>Spirochaetota</taxon>
        <taxon>Spirochaetia</taxon>
        <taxon>Spirochaetales</taxon>
        <taxon>Treponemataceae</taxon>
        <taxon>Treponema</taxon>
    </lineage>
</organism>
<evidence type="ECO:0000313" key="2">
    <source>
        <dbReference type="EMBL" id="UTY29648.1"/>
    </source>
</evidence>
<feature type="transmembrane region" description="Helical" evidence="1">
    <location>
        <begin position="111"/>
        <end position="132"/>
    </location>
</feature>
<gene>
    <name evidence="2" type="ORF">E4N76_12240</name>
</gene>
<feature type="transmembrane region" description="Helical" evidence="1">
    <location>
        <begin position="33"/>
        <end position="56"/>
    </location>
</feature>
<name>A0ABY5HW35_9SPIR</name>
<evidence type="ECO:0008006" key="4">
    <source>
        <dbReference type="Google" id="ProtNLM"/>
    </source>
</evidence>
<sequence length="843" mass="94127">MLYIICTIIALAIIIWLVKILGRFIAMIFKGIFYLFYGILYCVIAGPAIVCTKIFYGITKIFFLQGFIYYLLALGSIPSLIYLLGVHIPYSKKEKFIDEKNFFKNNRKKRNNVIAMSFFFSLESYLLFYIHFKIMELYSIFIISGLSFTIISFIYIIIKCNEWKDKNKNFYESCIEWKKWTLSKSDIIFDMQIEEQLILMTDNISNADKNKNIFTIYKMPYGRATAFISYFNKNLDEEEPIYFSPTMSSDENELREYGTLITTKAIYISVQNQDDIEIPFMGLWSTDIGEDECYFNYGIVNDEYKVIELNTKDSTINIKKICDFTQSINAISLSMLHGNIKNGIDEAFDSYENAVVEITEPEKKFNDGQELSSISKISELGGIGTGLEQNAHIYNDEVKYLMNGARGGGYAAEYGNNAIDRITGNNVKNIAQDLENGHQKLHGADRNVNGINIQTKYYKSASESIGAAFEHKQAIYLNEDGTMMQIEVPRDQYNQAIQEMQKRIRNGQVPNETNPDNAKNYVRKGHFTYFQANNIALAGSIEGITVDIAQGVVCSLPGAGITAALTFASAVWNGDDIKEAAKRSTLSGLKVMGKCAAIYTITMQLSRDKIINIFAPKVLVGENGKKVVKSFASINNPIFAAAEKAAGKISTSSVAQSKIGKSLNLDKINGRQLIGGTVTAAIVYGPDVCKAFQGKISGKQLIKNSTVNTAGLIGAALGTAIPIPIVGSMIGGAVGSFVAKKVMDNFIEDDAVTMFRIMREEFLDIVMLYSFNKEEFDKILSMTIGNSNMSSILQKMYQSETPKEFADALITAQVQEILAERPRITSSMLEEGVTLMLEDKSVA</sequence>
<dbReference type="Proteomes" id="UP001059401">
    <property type="component" value="Chromosome"/>
</dbReference>
<feature type="transmembrane region" description="Helical" evidence="1">
    <location>
        <begin position="68"/>
        <end position="90"/>
    </location>
</feature>
<accession>A0ABY5HW35</accession>
<reference evidence="2" key="1">
    <citation type="submission" date="2019-04" db="EMBL/GenBank/DDBJ databases">
        <title>Whole genome sequencing of oral phylogroup 2 treponemes.</title>
        <authorList>
            <person name="Chan Y."/>
            <person name="Zeng H.H."/>
            <person name="Yu X.L."/>
            <person name="Leung W.K."/>
            <person name="Watt R.M."/>
        </authorList>
    </citation>
    <scope>NUCLEOTIDE SEQUENCE</scope>
    <source>
        <strain evidence="2">OMZ 847</strain>
    </source>
</reference>
<evidence type="ECO:0000313" key="3">
    <source>
        <dbReference type="Proteomes" id="UP001059401"/>
    </source>
</evidence>
<keyword evidence="3" id="KW-1185">Reference proteome</keyword>
<dbReference type="EMBL" id="CP038802">
    <property type="protein sequence ID" value="UTY29648.1"/>
    <property type="molecule type" value="Genomic_DNA"/>
</dbReference>
<keyword evidence="1" id="KW-0472">Membrane</keyword>
<keyword evidence="1" id="KW-0812">Transmembrane</keyword>
<feature type="transmembrane region" description="Helical" evidence="1">
    <location>
        <begin position="6"/>
        <end position="26"/>
    </location>
</feature>
<keyword evidence="1" id="KW-1133">Transmembrane helix</keyword>
<proteinExistence type="predicted"/>
<protein>
    <recommendedName>
        <fullName evidence="4">Inner membrane protein yeeR</fullName>
    </recommendedName>
</protein>
<feature type="transmembrane region" description="Helical" evidence="1">
    <location>
        <begin position="138"/>
        <end position="158"/>
    </location>
</feature>